<evidence type="ECO:0000256" key="3">
    <source>
        <dbReference type="ARBA" id="ARBA00022630"/>
    </source>
</evidence>
<evidence type="ECO:0000256" key="5">
    <source>
        <dbReference type="ARBA" id="ARBA00023002"/>
    </source>
</evidence>
<evidence type="ECO:0000259" key="6">
    <source>
        <dbReference type="Pfam" id="PF00441"/>
    </source>
</evidence>
<feature type="domain" description="Acyl-CoA dehydrogenase/oxidase N-terminal" evidence="8">
    <location>
        <begin position="6"/>
        <end position="115"/>
    </location>
</feature>
<dbReference type="PANTHER" id="PTHR43292:SF3">
    <property type="entry name" value="ACYL-COA DEHYDROGENASE FADE29"/>
    <property type="match status" value="1"/>
</dbReference>
<evidence type="ECO:0000259" key="7">
    <source>
        <dbReference type="Pfam" id="PF02770"/>
    </source>
</evidence>
<dbReference type="RefSeq" id="WP_354448312.1">
    <property type="nucleotide sequence ID" value="NZ_JBEPSH010000012.1"/>
</dbReference>
<dbReference type="InterPro" id="IPR009075">
    <property type="entry name" value="AcylCo_DH/oxidase_C"/>
</dbReference>
<feature type="domain" description="Acyl-CoA dehydrogenase/oxidase N-terminal" evidence="8">
    <location>
        <begin position="395"/>
        <end position="502"/>
    </location>
</feature>
<dbReference type="EC" id="1.3.99.-" evidence="9"/>
<dbReference type="CDD" id="cd00567">
    <property type="entry name" value="ACAD"/>
    <property type="match status" value="1"/>
</dbReference>
<dbReference type="InterPro" id="IPR052161">
    <property type="entry name" value="Mycobact_Acyl-CoA_DH"/>
</dbReference>
<dbReference type="Gene3D" id="1.10.540.10">
    <property type="entry name" value="Acyl-CoA dehydrogenase/oxidase, N-terminal domain"/>
    <property type="match status" value="2"/>
</dbReference>
<dbReference type="InterPro" id="IPR036250">
    <property type="entry name" value="AcylCo_DH-like_C"/>
</dbReference>
<keyword evidence="3" id="KW-0285">Flavoprotein</keyword>
<dbReference type="InterPro" id="IPR006091">
    <property type="entry name" value="Acyl-CoA_Oxase/DH_mid-dom"/>
</dbReference>
<comment type="caution">
    <text evidence="9">The sequence shown here is derived from an EMBL/GenBank/DDBJ whole genome shotgun (WGS) entry which is preliminary data.</text>
</comment>
<keyword evidence="4" id="KW-0274">FAD</keyword>
<gene>
    <name evidence="9" type="ORF">ABIE13_004972</name>
</gene>
<dbReference type="InterPro" id="IPR009100">
    <property type="entry name" value="AcylCoA_DH/oxidase_NM_dom_sf"/>
</dbReference>
<evidence type="ECO:0000259" key="8">
    <source>
        <dbReference type="Pfam" id="PF02771"/>
    </source>
</evidence>
<dbReference type="SUPFAM" id="SSF56645">
    <property type="entry name" value="Acyl-CoA dehydrogenase NM domain-like"/>
    <property type="match status" value="2"/>
</dbReference>
<organism evidence="9 10">
    <name type="scientific">Ottowia thiooxydans</name>
    <dbReference type="NCBI Taxonomy" id="219182"/>
    <lineage>
        <taxon>Bacteria</taxon>
        <taxon>Pseudomonadati</taxon>
        <taxon>Pseudomonadota</taxon>
        <taxon>Betaproteobacteria</taxon>
        <taxon>Burkholderiales</taxon>
        <taxon>Comamonadaceae</taxon>
        <taxon>Ottowia</taxon>
    </lineage>
</organism>
<comment type="similarity">
    <text evidence="2">Belongs to the acyl-CoA dehydrogenase family.</text>
</comment>
<dbReference type="Pfam" id="PF02771">
    <property type="entry name" value="Acyl-CoA_dh_N"/>
    <property type="match status" value="2"/>
</dbReference>
<dbReference type="Gene3D" id="1.20.140.10">
    <property type="entry name" value="Butyryl-CoA Dehydrogenase, subunit A, domain 3"/>
    <property type="match status" value="2"/>
</dbReference>
<evidence type="ECO:0000313" key="10">
    <source>
        <dbReference type="Proteomes" id="UP001549320"/>
    </source>
</evidence>
<name>A0ABV2QFL4_9BURK</name>
<feature type="domain" description="Acyl-CoA dehydrogenase/oxidase C-terminal" evidence="6">
    <location>
        <begin position="228"/>
        <end position="347"/>
    </location>
</feature>
<proteinExistence type="inferred from homology"/>
<evidence type="ECO:0000256" key="2">
    <source>
        <dbReference type="ARBA" id="ARBA00009347"/>
    </source>
</evidence>
<accession>A0ABV2QFL4</accession>
<keyword evidence="10" id="KW-1185">Reference proteome</keyword>
<feature type="domain" description="Acyl-CoA dehydrogenase/oxidase C-terminal" evidence="6">
    <location>
        <begin position="612"/>
        <end position="761"/>
    </location>
</feature>
<dbReference type="Proteomes" id="UP001549320">
    <property type="component" value="Unassembled WGS sequence"/>
</dbReference>
<keyword evidence="5 9" id="KW-0560">Oxidoreductase</keyword>
<dbReference type="InterPro" id="IPR013786">
    <property type="entry name" value="AcylCoA_DH/ox_N"/>
</dbReference>
<protein>
    <submittedName>
        <fullName evidence="9">Alkylation response protein AidB-like acyl-CoA dehydrogenase</fullName>
        <ecNumber evidence="9">1.3.99.-</ecNumber>
    </submittedName>
</protein>
<reference evidence="9 10" key="1">
    <citation type="submission" date="2024-06" db="EMBL/GenBank/DDBJ databases">
        <title>Sorghum-associated microbial communities from plants grown in Nebraska, USA.</title>
        <authorList>
            <person name="Schachtman D."/>
        </authorList>
    </citation>
    <scope>NUCLEOTIDE SEQUENCE [LARGE SCALE GENOMIC DNA]</scope>
    <source>
        <strain evidence="9 10">2709</strain>
    </source>
</reference>
<dbReference type="PANTHER" id="PTHR43292">
    <property type="entry name" value="ACYL-COA DEHYDROGENASE"/>
    <property type="match status" value="1"/>
</dbReference>
<dbReference type="GO" id="GO:0016491">
    <property type="term" value="F:oxidoreductase activity"/>
    <property type="evidence" value="ECO:0007669"/>
    <property type="project" value="UniProtKB-KW"/>
</dbReference>
<dbReference type="EMBL" id="JBEPSH010000012">
    <property type="protein sequence ID" value="MET4579835.1"/>
    <property type="molecule type" value="Genomic_DNA"/>
</dbReference>
<sequence length="766" mass="83295">MVENESIAMFRDSAAGFLGATDQRQRVRELEAAGGGFDRASWGEIAELGWLSILVSEADGGLGLGVPELVAIAEEAGRYLLPEPLVDAGVHPVALLARLASGGLRDTLLADIQSGALVAGVAWQETAGALEPADPRVTARMQGDQVTLTGRKLFVRPGPGADGWLVSAQTADASFLLCWVAAEAPGLRLENECGVDGSAIAALHLDQAQGQLIADGQSALAALSQANEIARIAQSAELLGIARRTLELTRDYLTTRVQFGKPIGSFQILQHRSVDGLIQVELATACLREGVAALTEANLAATASRIKARCAYAATEVTRMAIQMHGAIGTTNEYDIGLYFKRAMALASRWGNAAGHRGRWQKLAVTTATHSPVETAKATPDFSPDQDWQAMPEPEFRALVRALFAAHYPEARRHMPYRQTWAESRDWYMTLSHLGWLAPAWPRQYGGLGLPADKLIAYIEETEAWGVARSPDQGLVMIGPILMRFGTEEQRQRFLPKVLAGEHVWTQGYSEPNAGSDLAAVRTEAVLDGDHFVVNGQKTWTTWGSDGTHMFMLVRTDKTVKKQAGISFVLVDLKSPGITVRPIRNLAGEQEFCEVFFDDVRVPRENLVGELNQGWTVAKALLGFERLFTGSPKHSQHTLHQVEMLARQRGLLEDAAFAARLAELQLDTADLGAAYAGFAEIAKRGDPIPPTISMLKIWSTETYERLALLLIESAQDYGAFRDHCQTDEIDLHVVAPLFNAMNAKIFAGSNEIQRNILAKTVLELPA</sequence>
<feature type="domain" description="Acyl-CoA oxidase/dehydrogenase middle" evidence="7">
    <location>
        <begin position="508"/>
        <end position="600"/>
    </location>
</feature>
<dbReference type="InterPro" id="IPR046373">
    <property type="entry name" value="Acyl-CoA_Oxase/DH_mid-dom_sf"/>
</dbReference>
<dbReference type="Gene3D" id="2.40.110.10">
    <property type="entry name" value="Butyryl-CoA Dehydrogenase, subunit A, domain 2"/>
    <property type="match status" value="2"/>
</dbReference>
<evidence type="ECO:0000256" key="1">
    <source>
        <dbReference type="ARBA" id="ARBA00001974"/>
    </source>
</evidence>
<evidence type="ECO:0000256" key="4">
    <source>
        <dbReference type="ARBA" id="ARBA00022827"/>
    </source>
</evidence>
<dbReference type="SUPFAM" id="SSF47203">
    <property type="entry name" value="Acyl-CoA dehydrogenase C-terminal domain-like"/>
    <property type="match status" value="2"/>
</dbReference>
<dbReference type="Pfam" id="PF02770">
    <property type="entry name" value="Acyl-CoA_dh_M"/>
    <property type="match status" value="1"/>
</dbReference>
<comment type="cofactor">
    <cofactor evidence="1">
        <name>FAD</name>
        <dbReference type="ChEBI" id="CHEBI:57692"/>
    </cofactor>
</comment>
<evidence type="ECO:0000313" key="9">
    <source>
        <dbReference type="EMBL" id="MET4579835.1"/>
    </source>
</evidence>
<dbReference type="Pfam" id="PF00441">
    <property type="entry name" value="Acyl-CoA_dh_1"/>
    <property type="match status" value="2"/>
</dbReference>
<dbReference type="InterPro" id="IPR037069">
    <property type="entry name" value="AcylCoA_DH/ox_N_sf"/>
</dbReference>